<name>A0A7I8WMI6_BURXY</name>
<gene>
    <name evidence="1" type="ORF">BXYJ_LOCUS5567</name>
</gene>
<dbReference type="EMBL" id="CAJFDI010000003">
    <property type="protein sequence ID" value="CAD5219215.1"/>
    <property type="molecule type" value="Genomic_DNA"/>
</dbReference>
<accession>A0A7I8WMI6</accession>
<dbReference type="EMBL" id="CAJFCV020000003">
    <property type="protein sequence ID" value="CAG9104275.1"/>
    <property type="molecule type" value="Genomic_DNA"/>
</dbReference>
<sequence length="99" mass="11018">MLGAKWWCQLIFSCRLRRLSSPFSSPFFRAKPAKPRGSGAEITPEREYVGELASEWGGVGFLGKAGDVIPRFESHILGCREDREVGGKGFLASLCRELR</sequence>
<dbReference type="AlphaFoldDB" id="A0A7I8WMI6"/>
<evidence type="ECO:0000313" key="2">
    <source>
        <dbReference type="Proteomes" id="UP000659654"/>
    </source>
</evidence>
<dbReference type="Proteomes" id="UP000582659">
    <property type="component" value="Unassembled WGS sequence"/>
</dbReference>
<evidence type="ECO:0000313" key="1">
    <source>
        <dbReference type="EMBL" id="CAD5219215.1"/>
    </source>
</evidence>
<reference evidence="1" key="1">
    <citation type="submission" date="2020-09" db="EMBL/GenBank/DDBJ databases">
        <authorList>
            <person name="Kikuchi T."/>
        </authorList>
    </citation>
    <scope>NUCLEOTIDE SEQUENCE</scope>
    <source>
        <strain evidence="1">Ka4C1</strain>
    </source>
</reference>
<comment type="caution">
    <text evidence="1">The sequence shown here is derived from an EMBL/GenBank/DDBJ whole genome shotgun (WGS) entry which is preliminary data.</text>
</comment>
<protein>
    <submittedName>
        <fullName evidence="1">(pine wood nematode) hypothetical protein</fullName>
    </submittedName>
</protein>
<dbReference type="Proteomes" id="UP000659654">
    <property type="component" value="Unassembled WGS sequence"/>
</dbReference>
<organism evidence="1 2">
    <name type="scientific">Bursaphelenchus xylophilus</name>
    <name type="common">Pinewood nematode worm</name>
    <name type="synonym">Aphelenchoides xylophilus</name>
    <dbReference type="NCBI Taxonomy" id="6326"/>
    <lineage>
        <taxon>Eukaryota</taxon>
        <taxon>Metazoa</taxon>
        <taxon>Ecdysozoa</taxon>
        <taxon>Nematoda</taxon>
        <taxon>Chromadorea</taxon>
        <taxon>Rhabditida</taxon>
        <taxon>Tylenchina</taxon>
        <taxon>Tylenchomorpha</taxon>
        <taxon>Aphelenchoidea</taxon>
        <taxon>Aphelenchoididae</taxon>
        <taxon>Bursaphelenchus</taxon>
    </lineage>
</organism>
<proteinExistence type="predicted"/>
<keyword evidence="2" id="KW-1185">Reference proteome</keyword>